<evidence type="ECO:0000256" key="5">
    <source>
        <dbReference type="ARBA" id="ARBA00022989"/>
    </source>
</evidence>
<gene>
    <name evidence="12 13" type="primary">crcB</name>
    <name evidence="12" type="synonym">fluC</name>
    <name evidence="13" type="ORF">HKX40_01300</name>
</gene>
<evidence type="ECO:0000256" key="11">
    <source>
        <dbReference type="ARBA" id="ARBA00035585"/>
    </source>
</evidence>
<evidence type="ECO:0000313" key="13">
    <source>
        <dbReference type="EMBL" id="NOL48777.1"/>
    </source>
</evidence>
<dbReference type="PANTHER" id="PTHR28259:SF1">
    <property type="entry name" value="FLUORIDE EXPORT PROTEIN 1-RELATED"/>
    <property type="match status" value="1"/>
</dbReference>
<feature type="transmembrane region" description="Helical" evidence="12">
    <location>
        <begin position="66"/>
        <end position="84"/>
    </location>
</feature>
<evidence type="ECO:0000313" key="14">
    <source>
        <dbReference type="Proteomes" id="UP000541421"/>
    </source>
</evidence>
<keyword evidence="7 12" id="KW-0406">Ion transport</keyword>
<comment type="subcellular location">
    <subcellularLocation>
        <location evidence="1 12">Cell membrane</location>
        <topology evidence="1 12">Multi-pass membrane protein</topology>
    </subcellularLocation>
</comment>
<feature type="transmembrane region" description="Helical" evidence="12">
    <location>
        <begin position="5"/>
        <end position="22"/>
    </location>
</feature>
<keyword evidence="6 12" id="KW-0915">Sodium</keyword>
<keyword evidence="5 12" id="KW-1133">Transmembrane helix</keyword>
<dbReference type="GO" id="GO:0005886">
    <property type="term" value="C:plasma membrane"/>
    <property type="evidence" value="ECO:0007669"/>
    <property type="project" value="UniProtKB-SubCell"/>
</dbReference>
<sequence>MLNSILAIMIGASCGALCRWFLSMKLNHLLPNLPLGTLVANLLGGYLIGFLMAFFAHHASNPEWRLLLITGFLGALTTFSTFSAEMVTLLQQQQYTSFMVGIVSHVAGCLLMTYLGLMTFRLFH</sequence>
<dbReference type="EMBL" id="JABGBO010000001">
    <property type="protein sequence ID" value="NOL48777.1"/>
    <property type="molecule type" value="Genomic_DNA"/>
</dbReference>
<feature type="transmembrane region" description="Helical" evidence="12">
    <location>
        <begin position="34"/>
        <end position="54"/>
    </location>
</feature>
<dbReference type="NCBIfam" id="TIGR00494">
    <property type="entry name" value="crcB"/>
    <property type="match status" value="1"/>
</dbReference>
<feature type="binding site" evidence="12">
    <location>
        <position position="77"/>
    </location>
    <ligand>
        <name>Na(+)</name>
        <dbReference type="ChEBI" id="CHEBI:29101"/>
        <note>structural</note>
    </ligand>
</feature>
<evidence type="ECO:0000256" key="8">
    <source>
        <dbReference type="ARBA" id="ARBA00023136"/>
    </source>
</evidence>
<keyword evidence="12" id="KW-0479">Metal-binding</keyword>
<feature type="binding site" evidence="12">
    <location>
        <position position="74"/>
    </location>
    <ligand>
        <name>Na(+)</name>
        <dbReference type="ChEBI" id="CHEBI:29101"/>
        <note>structural</note>
    </ligand>
</feature>
<comment type="caution">
    <text evidence="13">The sequence shown here is derived from an EMBL/GenBank/DDBJ whole genome shotgun (WGS) entry which is preliminary data.</text>
</comment>
<name>A0A7Y4P390_9BURK</name>
<comment type="catalytic activity">
    <reaction evidence="11">
        <text>fluoride(in) = fluoride(out)</text>
        <dbReference type="Rhea" id="RHEA:76159"/>
        <dbReference type="ChEBI" id="CHEBI:17051"/>
    </reaction>
    <physiologicalReaction direction="left-to-right" evidence="11">
        <dbReference type="Rhea" id="RHEA:76160"/>
    </physiologicalReaction>
</comment>
<keyword evidence="2 12" id="KW-1003">Cell membrane</keyword>
<keyword evidence="4 12" id="KW-0812">Transmembrane</keyword>
<dbReference type="GO" id="GO:0062054">
    <property type="term" value="F:fluoride channel activity"/>
    <property type="evidence" value="ECO:0007669"/>
    <property type="project" value="UniProtKB-UniRule"/>
</dbReference>
<accession>A0A7Y4P390</accession>
<proteinExistence type="inferred from homology"/>
<organism evidence="13 14">
    <name type="scientific">Pelistega europaea</name>
    <dbReference type="NCBI Taxonomy" id="106147"/>
    <lineage>
        <taxon>Bacteria</taxon>
        <taxon>Pseudomonadati</taxon>
        <taxon>Pseudomonadota</taxon>
        <taxon>Betaproteobacteria</taxon>
        <taxon>Burkholderiales</taxon>
        <taxon>Alcaligenaceae</taxon>
        <taxon>Pelistega</taxon>
    </lineage>
</organism>
<evidence type="ECO:0000256" key="12">
    <source>
        <dbReference type="HAMAP-Rule" id="MF_00454"/>
    </source>
</evidence>
<feature type="transmembrane region" description="Helical" evidence="12">
    <location>
        <begin position="96"/>
        <end position="117"/>
    </location>
</feature>
<evidence type="ECO:0000256" key="9">
    <source>
        <dbReference type="ARBA" id="ARBA00023303"/>
    </source>
</evidence>
<evidence type="ECO:0000256" key="10">
    <source>
        <dbReference type="ARBA" id="ARBA00035120"/>
    </source>
</evidence>
<keyword evidence="9 12" id="KW-0407">Ion channel</keyword>
<comment type="similarity">
    <text evidence="10 12">Belongs to the fluoride channel Fluc/FEX (TC 1.A.43) family.</text>
</comment>
<evidence type="ECO:0000256" key="7">
    <source>
        <dbReference type="ARBA" id="ARBA00023065"/>
    </source>
</evidence>
<dbReference type="NCBIfam" id="NF010792">
    <property type="entry name" value="PRK14196.1"/>
    <property type="match status" value="1"/>
</dbReference>
<keyword evidence="14" id="KW-1185">Reference proteome</keyword>
<dbReference type="GO" id="GO:0046872">
    <property type="term" value="F:metal ion binding"/>
    <property type="evidence" value="ECO:0007669"/>
    <property type="project" value="UniProtKB-KW"/>
</dbReference>
<comment type="function">
    <text evidence="12">Fluoride-specific ion channel. Important for reducing fluoride concentration in the cell, thus reducing its toxicity.</text>
</comment>
<keyword evidence="12" id="KW-0813">Transport</keyword>
<reference evidence="13 14" key="1">
    <citation type="submission" date="2020-05" db="EMBL/GenBank/DDBJ databases">
        <authorList>
            <person name="Niu N."/>
        </authorList>
    </citation>
    <scope>NUCLEOTIDE SEQUENCE [LARGE SCALE GENOMIC DNA]</scope>
    <source>
        <strain evidence="13 14">LMG10982</strain>
    </source>
</reference>
<dbReference type="PANTHER" id="PTHR28259">
    <property type="entry name" value="FLUORIDE EXPORT PROTEIN 1-RELATED"/>
    <property type="match status" value="1"/>
</dbReference>
<dbReference type="Proteomes" id="UP000541421">
    <property type="component" value="Unassembled WGS sequence"/>
</dbReference>
<evidence type="ECO:0000256" key="6">
    <source>
        <dbReference type="ARBA" id="ARBA00023053"/>
    </source>
</evidence>
<dbReference type="Pfam" id="PF02537">
    <property type="entry name" value="CRCB"/>
    <property type="match status" value="1"/>
</dbReference>
<protein>
    <recommendedName>
        <fullName evidence="12">Fluoride-specific ion channel FluC</fullName>
    </recommendedName>
</protein>
<evidence type="ECO:0000256" key="3">
    <source>
        <dbReference type="ARBA" id="ARBA00022519"/>
    </source>
</evidence>
<evidence type="ECO:0000256" key="2">
    <source>
        <dbReference type="ARBA" id="ARBA00022475"/>
    </source>
</evidence>
<dbReference type="RefSeq" id="WP_171587756.1">
    <property type="nucleotide sequence ID" value="NZ_JABGBO010000001.1"/>
</dbReference>
<keyword evidence="3" id="KW-0997">Cell inner membrane</keyword>
<dbReference type="AlphaFoldDB" id="A0A7Y4P390"/>
<keyword evidence="8 12" id="KW-0472">Membrane</keyword>
<evidence type="ECO:0000256" key="1">
    <source>
        <dbReference type="ARBA" id="ARBA00004651"/>
    </source>
</evidence>
<comment type="activity regulation">
    <text evidence="12">Na(+) is not transported, but it plays an essential structural role and its presence is essential for fluoride channel function.</text>
</comment>
<dbReference type="HAMAP" id="MF_00454">
    <property type="entry name" value="FluC"/>
    <property type="match status" value="1"/>
</dbReference>
<dbReference type="InterPro" id="IPR003691">
    <property type="entry name" value="FluC"/>
</dbReference>
<evidence type="ECO:0000256" key="4">
    <source>
        <dbReference type="ARBA" id="ARBA00022692"/>
    </source>
</evidence>
<dbReference type="GO" id="GO:0140114">
    <property type="term" value="P:cellular detoxification of fluoride"/>
    <property type="evidence" value="ECO:0007669"/>
    <property type="project" value="UniProtKB-UniRule"/>
</dbReference>